<dbReference type="Gene3D" id="3.80.10.10">
    <property type="entry name" value="Ribonuclease Inhibitor"/>
    <property type="match status" value="1"/>
</dbReference>
<dbReference type="AlphaFoldDB" id="A0AA86S1S7"/>
<comment type="subcellular location">
    <subcellularLocation>
        <location evidence="1">Cell membrane</location>
        <topology evidence="1">Single-pass membrane protein</topology>
    </subcellularLocation>
</comment>
<evidence type="ECO:0000256" key="16">
    <source>
        <dbReference type="ARBA" id="ARBA00023170"/>
    </source>
</evidence>
<keyword evidence="7" id="KW-0808">Transferase</keyword>
<evidence type="ECO:0000256" key="11">
    <source>
        <dbReference type="ARBA" id="ARBA00022741"/>
    </source>
</evidence>
<keyword evidence="11 20" id="KW-0547">Nucleotide-binding</keyword>
<keyword evidence="24" id="KW-1185">Reference proteome</keyword>
<evidence type="ECO:0000256" key="17">
    <source>
        <dbReference type="ARBA" id="ARBA00023180"/>
    </source>
</evidence>
<keyword evidence="15 21" id="KW-0472">Membrane</keyword>
<evidence type="ECO:0000256" key="4">
    <source>
        <dbReference type="ARBA" id="ARBA00022527"/>
    </source>
</evidence>
<evidence type="ECO:0000256" key="1">
    <source>
        <dbReference type="ARBA" id="ARBA00004162"/>
    </source>
</evidence>
<dbReference type="InterPro" id="IPR008271">
    <property type="entry name" value="Ser/Thr_kinase_AS"/>
</dbReference>
<keyword evidence="4" id="KW-0723">Serine/threonine-protein kinase</keyword>
<evidence type="ECO:0000256" key="6">
    <source>
        <dbReference type="ARBA" id="ARBA00022614"/>
    </source>
</evidence>
<evidence type="ECO:0000256" key="5">
    <source>
        <dbReference type="ARBA" id="ARBA00022553"/>
    </source>
</evidence>
<evidence type="ECO:0000256" key="15">
    <source>
        <dbReference type="ARBA" id="ARBA00023136"/>
    </source>
</evidence>
<dbReference type="GO" id="GO:0005886">
    <property type="term" value="C:plasma membrane"/>
    <property type="evidence" value="ECO:0007669"/>
    <property type="project" value="UniProtKB-SubCell"/>
</dbReference>
<keyword evidence="8 21" id="KW-0812">Transmembrane</keyword>
<dbReference type="PANTHER" id="PTHR27008:SF523">
    <property type="entry name" value="LRR RECEPTOR-LIKE KINASE FAMILY PROTEIN"/>
    <property type="match status" value="1"/>
</dbReference>
<dbReference type="PROSITE" id="PS00108">
    <property type="entry name" value="PROTEIN_KINASE_ST"/>
    <property type="match status" value="1"/>
</dbReference>
<comment type="catalytic activity">
    <reaction evidence="18">
        <text>L-threonyl-[protein] + ATP = O-phospho-L-threonyl-[protein] + ADP + H(+)</text>
        <dbReference type="Rhea" id="RHEA:46608"/>
        <dbReference type="Rhea" id="RHEA-COMP:11060"/>
        <dbReference type="Rhea" id="RHEA-COMP:11605"/>
        <dbReference type="ChEBI" id="CHEBI:15378"/>
        <dbReference type="ChEBI" id="CHEBI:30013"/>
        <dbReference type="ChEBI" id="CHEBI:30616"/>
        <dbReference type="ChEBI" id="CHEBI:61977"/>
        <dbReference type="ChEBI" id="CHEBI:456216"/>
        <dbReference type="EC" id="2.7.11.1"/>
    </reaction>
</comment>
<dbReference type="PROSITE" id="PS00107">
    <property type="entry name" value="PROTEIN_KINASE_ATP"/>
    <property type="match status" value="1"/>
</dbReference>
<evidence type="ECO:0000256" key="10">
    <source>
        <dbReference type="ARBA" id="ARBA00022737"/>
    </source>
</evidence>
<dbReference type="Pfam" id="PF13855">
    <property type="entry name" value="LRR_8"/>
    <property type="match status" value="1"/>
</dbReference>
<dbReference type="FunFam" id="3.30.200.20:FF:000432">
    <property type="entry name" value="LRR receptor-like serine/threonine-protein kinase EFR"/>
    <property type="match status" value="1"/>
</dbReference>
<evidence type="ECO:0000313" key="23">
    <source>
        <dbReference type="EMBL" id="CAJ1930852.1"/>
    </source>
</evidence>
<keyword evidence="5" id="KW-0597">Phosphoprotein</keyword>
<evidence type="ECO:0000256" key="20">
    <source>
        <dbReference type="PROSITE-ProRule" id="PRU10141"/>
    </source>
</evidence>
<evidence type="ECO:0000259" key="22">
    <source>
        <dbReference type="PROSITE" id="PS50011"/>
    </source>
</evidence>
<feature type="transmembrane region" description="Helical" evidence="21">
    <location>
        <begin position="321"/>
        <end position="343"/>
    </location>
</feature>
<evidence type="ECO:0000256" key="2">
    <source>
        <dbReference type="ARBA" id="ARBA00012513"/>
    </source>
</evidence>
<dbReference type="GO" id="GO:0005524">
    <property type="term" value="F:ATP binding"/>
    <property type="evidence" value="ECO:0007669"/>
    <property type="project" value="UniProtKB-UniRule"/>
</dbReference>
<evidence type="ECO:0000256" key="12">
    <source>
        <dbReference type="ARBA" id="ARBA00022777"/>
    </source>
</evidence>
<organism evidence="23 24">
    <name type="scientific">Sphenostylis stenocarpa</name>
    <dbReference type="NCBI Taxonomy" id="92480"/>
    <lineage>
        <taxon>Eukaryota</taxon>
        <taxon>Viridiplantae</taxon>
        <taxon>Streptophyta</taxon>
        <taxon>Embryophyta</taxon>
        <taxon>Tracheophyta</taxon>
        <taxon>Spermatophyta</taxon>
        <taxon>Magnoliopsida</taxon>
        <taxon>eudicotyledons</taxon>
        <taxon>Gunneridae</taxon>
        <taxon>Pentapetalae</taxon>
        <taxon>rosids</taxon>
        <taxon>fabids</taxon>
        <taxon>Fabales</taxon>
        <taxon>Fabaceae</taxon>
        <taxon>Papilionoideae</taxon>
        <taxon>50 kb inversion clade</taxon>
        <taxon>NPAAA clade</taxon>
        <taxon>indigoferoid/millettioid clade</taxon>
        <taxon>Phaseoleae</taxon>
        <taxon>Sphenostylis</taxon>
    </lineage>
</organism>
<reference evidence="23" key="1">
    <citation type="submission" date="2023-10" db="EMBL/GenBank/DDBJ databases">
        <authorList>
            <person name="Domelevo Entfellner J.-B."/>
        </authorList>
    </citation>
    <scope>NUCLEOTIDE SEQUENCE</scope>
</reference>
<protein>
    <recommendedName>
        <fullName evidence="2">non-specific serine/threonine protein kinase</fullName>
        <ecNumber evidence="2">2.7.11.1</ecNumber>
    </recommendedName>
</protein>
<evidence type="ECO:0000313" key="24">
    <source>
        <dbReference type="Proteomes" id="UP001189624"/>
    </source>
</evidence>
<dbReference type="PROSITE" id="PS50011">
    <property type="entry name" value="PROTEIN_KINASE_DOM"/>
    <property type="match status" value="1"/>
</dbReference>
<dbReference type="Pfam" id="PF00560">
    <property type="entry name" value="LRR_1"/>
    <property type="match status" value="3"/>
</dbReference>
<dbReference type="Gene3D" id="1.10.510.10">
    <property type="entry name" value="Transferase(Phosphotransferase) domain 1"/>
    <property type="match status" value="1"/>
</dbReference>
<keyword evidence="3" id="KW-1003">Cell membrane</keyword>
<dbReference type="EMBL" id="OY731399">
    <property type="protein sequence ID" value="CAJ1930852.1"/>
    <property type="molecule type" value="Genomic_DNA"/>
</dbReference>
<evidence type="ECO:0000256" key="13">
    <source>
        <dbReference type="ARBA" id="ARBA00022840"/>
    </source>
</evidence>
<keyword evidence="16" id="KW-0675">Receptor</keyword>
<dbReference type="InterPro" id="IPR051809">
    <property type="entry name" value="Plant_receptor-like_S/T_kinase"/>
</dbReference>
<keyword evidence="6" id="KW-0433">Leucine-rich repeat</keyword>
<dbReference type="SMART" id="SM00369">
    <property type="entry name" value="LRR_TYP"/>
    <property type="match status" value="5"/>
</dbReference>
<dbReference type="SMART" id="SM00220">
    <property type="entry name" value="S_TKc"/>
    <property type="match status" value="1"/>
</dbReference>
<evidence type="ECO:0000256" key="7">
    <source>
        <dbReference type="ARBA" id="ARBA00022679"/>
    </source>
</evidence>
<dbReference type="PROSITE" id="PS51450">
    <property type="entry name" value="LRR"/>
    <property type="match status" value="1"/>
</dbReference>
<keyword evidence="17" id="KW-0325">Glycoprotein</keyword>
<accession>A0AA86S1S7</accession>
<dbReference type="SUPFAM" id="SSF52058">
    <property type="entry name" value="L domain-like"/>
    <property type="match status" value="1"/>
</dbReference>
<dbReference type="PANTHER" id="PTHR27008">
    <property type="entry name" value="OS04G0122200 PROTEIN"/>
    <property type="match status" value="1"/>
</dbReference>
<evidence type="ECO:0000256" key="14">
    <source>
        <dbReference type="ARBA" id="ARBA00022989"/>
    </source>
</evidence>
<evidence type="ECO:0000256" key="21">
    <source>
        <dbReference type="SAM" id="Phobius"/>
    </source>
</evidence>
<feature type="domain" description="Protein kinase" evidence="22">
    <location>
        <begin position="376"/>
        <end position="683"/>
    </location>
</feature>
<keyword evidence="12" id="KW-0418">Kinase</keyword>
<dbReference type="Proteomes" id="UP001189624">
    <property type="component" value="Chromosome 2"/>
</dbReference>
<dbReference type="InterPro" id="IPR032675">
    <property type="entry name" value="LRR_dom_sf"/>
</dbReference>
<name>A0AA86S1S7_9FABA</name>
<dbReference type="PRINTS" id="PR00019">
    <property type="entry name" value="LEURICHRPT"/>
</dbReference>
<keyword evidence="9" id="KW-0732">Signal</keyword>
<keyword evidence="13 20" id="KW-0067">ATP-binding</keyword>
<dbReference type="InterPro" id="IPR003591">
    <property type="entry name" value="Leu-rich_rpt_typical-subtyp"/>
</dbReference>
<dbReference type="InterPro" id="IPR011009">
    <property type="entry name" value="Kinase-like_dom_sf"/>
</dbReference>
<proteinExistence type="predicted"/>
<dbReference type="FunFam" id="3.80.10.10:FF:000095">
    <property type="entry name" value="LRR receptor-like serine/threonine-protein kinase GSO1"/>
    <property type="match status" value="1"/>
</dbReference>
<dbReference type="SUPFAM" id="SSF56112">
    <property type="entry name" value="Protein kinase-like (PK-like)"/>
    <property type="match status" value="1"/>
</dbReference>
<evidence type="ECO:0000256" key="8">
    <source>
        <dbReference type="ARBA" id="ARBA00022692"/>
    </source>
</evidence>
<keyword evidence="14 21" id="KW-1133">Transmembrane helix</keyword>
<dbReference type="InterPro" id="IPR001611">
    <property type="entry name" value="Leu-rich_rpt"/>
</dbReference>
<evidence type="ECO:0000256" key="18">
    <source>
        <dbReference type="ARBA" id="ARBA00047899"/>
    </source>
</evidence>
<dbReference type="GO" id="GO:0004674">
    <property type="term" value="F:protein serine/threonine kinase activity"/>
    <property type="evidence" value="ECO:0007669"/>
    <property type="project" value="UniProtKB-KW"/>
</dbReference>
<dbReference type="InterPro" id="IPR000719">
    <property type="entry name" value="Prot_kinase_dom"/>
</dbReference>
<evidence type="ECO:0000256" key="9">
    <source>
        <dbReference type="ARBA" id="ARBA00022729"/>
    </source>
</evidence>
<dbReference type="FunFam" id="1.10.510.10:FF:000358">
    <property type="entry name" value="Putative leucine-rich repeat receptor-like serine/threonine-protein kinase"/>
    <property type="match status" value="1"/>
</dbReference>
<dbReference type="InterPro" id="IPR017441">
    <property type="entry name" value="Protein_kinase_ATP_BS"/>
</dbReference>
<keyword evidence="10" id="KW-0677">Repeat</keyword>
<dbReference type="Pfam" id="PF00069">
    <property type="entry name" value="Pkinase"/>
    <property type="match status" value="1"/>
</dbReference>
<gene>
    <name evidence="23" type="ORF">AYBTSS11_LOCUS4933</name>
</gene>
<evidence type="ECO:0000256" key="19">
    <source>
        <dbReference type="ARBA" id="ARBA00048679"/>
    </source>
</evidence>
<comment type="catalytic activity">
    <reaction evidence="19">
        <text>L-seryl-[protein] + ATP = O-phospho-L-seryl-[protein] + ADP + H(+)</text>
        <dbReference type="Rhea" id="RHEA:17989"/>
        <dbReference type="Rhea" id="RHEA-COMP:9863"/>
        <dbReference type="Rhea" id="RHEA-COMP:11604"/>
        <dbReference type="ChEBI" id="CHEBI:15378"/>
        <dbReference type="ChEBI" id="CHEBI:29999"/>
        <dbReference type="ChEBI" id="CHEBI:30616"/>
        <dbReference type="ChEBI" id="CHEBI:83421"/>
        <dbReference type="ChEBI" id="CHEBI:456216"/>
        <dbReference type="EC" id="2.7.11.1"/>
    </reaction>
</comment>
<sequence>MFHTLPNLRELYIAANQISGPIPPSITNASTFFLALEASRNSLTGQIPSMGKVSGKIPATIGNLIGLTLLTMEKNGIGGNIPTTFGKFQKMQKLNLGANKLSGETSAYIGNLTQLYHLELEENLLDGNIPPSIGNCQNLQYLDMSHNKLTGTIPLDLFKLSSLTKLLNLSLNSLSGSIPEEVGHLRNLGWLDMSENHLSGGIPQTIGDCIVLENLYLQGNSLRGSIPSSLAKLKGLQRLDLSRNRLSGSIPNVLPDISFLKYFNVSFNTLEGEVPIKGVFGKASEILVMGNNKLCGGISELHLPSCPVKGYKLAKHHKIRLIAGIVSAIAFLLILSIILTIYWRRKRSKKVPSDSPTIDQLATISYQSLHNGTDGFLATNLIGSGHFSSVYKGTLKEFEDKVVAIKVLDLQKKGAHKSFISECNALRNIKHRNLIQILTCCSSIDYKGQEFKALIFEYMTNGSLEQWLHPQTQSAEHPRKLSLDQRLNIMVDVASALHYLHHECQQPIIHRDLKPSNVLLDNEMVARVSDFGIAKLLSTINGTTSKQTSTVGIKGTLGYVPPEYGVGLEVSTSGDMYSFGILMLEMLTGRSPTDEMFEDGQNLRNFIITSFPDNLLQILDPRLIPTYEAPPLKGNNWNLDPNVEMCLLSLFRIGLSCSSESPKDRLDIADVTRELNRISETFLIGMNTSEELNLKSNAVVI</sequence>
<dbReference type="Gramene" id="rna-AYBTSS11_LOCUS4933">
    <property type="protein sequence ID" value="CAJ1930852.1"/>
    <property type="gene ID" value="gene-AYBTSS11_LOCUS4933"/>
</dbReference>
<dbReference type="Gene3D" id="3.30.200.20">
    <property type="entry name" value="Phosphorylase Kinase, domain 1"/>
    <property type="match status" value="1"/>
</dbReference>
<evidence type="ECO:0000256" key="3">
    <source>
        <dbReference type="ARBA" id="ARBA00022475"/>
    </source>
</evidence>
<dbReference type="EC" id="2.7.11.1" evidence="2"/>
<feature type="binding site" evidence="20">
    <location>
        <position position="406"/>
    </location>
    <ligand>
        <name>ATP</name>
        <dbReference type="ChEBI" id="CHEBI:30616"/>
    </ligand>
</feature>